<dbReference type="OrthoDB" id="10686215at2759"/>
<feature type="region of interest" description="Disordered" evidence="1">
    <location>
        <begin position="526"/>
        <end position="547"/>
    </location>
</feature>
<feature type="compositionally biased region" description="Acidic residues" evidence="1">
    <location>
        <begin position="774"/>
        <end position="783"/>
    </location>
</feature>
<feature type="compositionally biased region" description="Low complexity" evidence="1">
    <location>
        <begin position="223"/>
        <end position="232"/>
    </location>
</feature>
<gene>
    <name evidence="2" type="ORF">EZS28_008810</name>
</gene>
<comment type="caution">
    <text evidence="2">The sequence shown here is derived from an EMBL/GenBank/DDBJ whole genome shotgun (WGS) entry which is preliminary data.</text>
</comment>
<evidence type="ECO:0000313" key="2">
    <source>
        <dbReference type="EMBL" id="KAA6395664.1"/>
    </source>
</evidence>
<dbReference type="EMBL" id="SNRW01001622">
    <property type="protein sequence ID" value="KAA6395664.1"/>
    <property type="molecule type" value="Genomic_DNA"/>
</dbReference>
<proteinExistence type="predicted"/>
<organism evidence="2 3">
    <name type="scientific">Streblomastix strix</name>
    <dbReference type="NCBI Taxonomy" id="222440"/>
    <lineage>
        <taxon>Eukaryota</taxon>
        <taxon>Metamonada</taxon>
        <taxon>Preaxostyla</taxon>
        <taxon>Oxymonadida</taxon>
        <taxon>Streblomastigidae</taxon>
        <taxon>Streblomastix</taxon>
    </lineage>
</organism>
<protein>
    <submittedName>
        <fullName evidence="2">Uncharacterized protein</fullName>
    </submittedName>
</protein>
<reference evidence="2 3" key="1">
    <citation type="submission" date="2019-03" db="EMBL/GenBank/DDBJ databases">
        <title>Single cell metagenomics reveals metabolic interactions within the superorganism composed of flagellate Streblomastix strix and complex community of Bacteroidetes bacteria on its surface.</title>
        <authorList>
            <person name="Treitli S.C."/>
            <person name="Kolisko M."/>
            <person name="Husnik F."/>
            <person name="Keeling P."/>
            <person name="Hampl V."/>
        </authorList>
    </citation>
    <scope>NUCLEOTIDE SEQUENCE [LARGE SCALE GENOMIC DNA]</scope>
    <source>
        <strain evidence="2">ST1C</strain>
    </source>
</reference>
<accession>A0A5J4WKZ4</accession>
<dbReference type="Proteomes" id="UP000324800">
    <property type="component" value="Unassembled WGS sequence"/>
</dbReference>
<evidence type="ECO:0000313" key="3">
    <source>
        <dbReference type="Proteomes" id="UP000324800"/>
    </source>
</evidence>
<evidence type="ECO:0000256" key="1">
    <source>
        <dbReference type="SAM" id="MobiDB-lite"/>
    </source>
</evidence>
<feature type="region of interest" description="Disordered" evidence="1">
    <location>
        <begin position="178"/>
        <end position="241"/>
    </location>
</feature>
<feature type="region of interest" description="Disordered" evidence="1">
    <location>
        <begin position="979"/>
        <end position="1015"/>
    </location>
</feature>
<name>A0A5J4WKZ4_9EUKA</name>
<dbReference type="PANTHER" id="PTHR42264">
    <property type="entry name" value="EPHRIN_REC_LIKE DOMAIN-CONTAINING PROTEIN"/>
    <property type="match status" value="1"/>
</dbReference>
<feature type="compositionally biased region" description="Low complexity" evidence="1">
    <location>
        <begin position="178"/>
        <end position="199"/>
    </location>
</feature>
<feature type="region of interest" description="Disordered" evidence="1">
    <location>
        <begin position="774"/>
        <end position="798"/>
    </location>
</feature>
<feature type="compositionally biased region" description="Low complexity" evidence="1">
    <location>
        <begin position="1002"/>
        <end position="1015"/>
    </location>
</feature>
<sequence>MVMFDEESAQIHYKKFAEIQHQNFGQIGKSDEWGKTFSAMFEEIGGALEEVIQRYYGSLMSNKASVVRTYQDFMVAMKESKHNVLNYGVIGVQDASLVPSFDFPPLLPQLQNSQCSFAIVLDAERQNETRGALLLSAMLHAPLVALGDLSHYLSNLAMSLNPYKQALPRLDVIEAHSSSNKESTENSNEISNYTNNIESGHINTDQDKDINSNISNIHRKNKSNNNNQINSSTGSQDKQKSQSDIILGLELNQIQDLEEDAALRWSSIVLPYTDHVSRLLPHSFAILHHLIIDNDPLVNLEAQPLSIFNHNVGKVLQLNDDDKGWQSPIDHFSDNAEFDDINVNGLNLNTYFANISMLPHSVYCTFPLSSAIPLFWCSEEVQNLRFSFSKRARDRVNNCSVLVEDCKRWLYLKHDFLLSPRQELDCFLNKVGLANSSLENKQETQIEAYGQQQSRQMQQLEGQVQEIIEQKSIVDDFATTLSLEHLLTILETEGFSSNNQDQNAGGYLEGEVDIIDDNFAVTTPVSNGSRHSAVIGGDKQHDDEDRDNENVFDIQLPLEEEINHQLDNTDQQQQQQSEKDPLILAYRKIFEILNPQKPDLLVTSRIANLAREEILAKLRYFIISIDNSLGAGIKLESDNILAKLRQAAQSNTRLHRLIVQLPTFVIKSSDRLVIFLLQAFARVIRYTPGIMARAKIRQRMVRCGCLKGIILQISSPVYEVAYEALIVLIELLGTRDSTAKYEEEQIVLSEIYQNQEGLQKTDKSSSGLDIAQDDEQYNDENDNINDYQMNSGDNEKQDEKDILDENNIKLNKLNQINDNDDEYTNLQEFDTTGSQKEGVKGQSILSKSMQTIKDSIKRKKVDNVFIKSVNGEVQHAILGIMLYHLNNSQWFFLPKLASSIAEVASSIKKAVKLGNEDAWMLGANILEGRPQDSFEYDRGREYNKISKDRDANRDESYIFQNEIMQICSKRGVSAPELAQRSQIQSKYNKQKQIDGNMKQKQEQQNSQQQSTNSQQQNIFIGPEGGMLPGLRAFVHLSLLLIRTLCVGHSRIAQNIFGGIYDNTDIVFGEEQLLSISNGRNSTDKKHLKRLYGRAGCYARLYDAQLRLIRLGFGCYVEGQCYDDRNVEKQYSETINMFKDEVTILQTEQNQDNNVIDSGIAPTIQIPLAPNPPVSFNLSPTRQSILLLAAACPSAAYPIEPGPEQSFDLIYSMIQCLDVLIPPQTQSQHWSTRMDMKSVISLLSTLSFLITGPSIANQRHATLMGILPCIARLLSLKFSFEIPLFKFVADQLEAQDIEIEKSSEEANQLTRMFKQVKSFGMSMMTKMTKFVKRGTQQNINKDKLNTPEINEQNALTNHYKLLPIATETALSDIFLTFAKSPLPLSKINKTLRQALQLAVFENSGQREMALYDAVSYLALNLLEGPRRREQIMAFNDEDISPKILRAVHTLHCLHTIALLHPVMGDVGKRSVQWPLSTGLQLLRVGAYIDHKPFKFLTSDIELVEYRTTCKLFSERIGNIEAVRIYISDIDDGEAALIKEFKENASKLTHAIATADQGQIDSDEQSNVAALSVSAQISGSDDISDLGEEEDIERKSVELVYFEKQKLSIEHPTMEMNNMVQSCWKHEESTKRLETLHSKTMSLYRNLSKNRKYDKQYCDHYGNCSICILLIPYWALFPNEKPHCIL</sequence>